<feature type="transmembrane region" description="Helical" evidence="2">
    <location>
        <begin position="218"/>
        <end position="237"/>
    </location>
</feature>
<keyword evidence="2" id="KW-0472">Membrane</keyword>
<evidence type="ECO:0000313" key="4">
    <source>
        <dbReference type="Proteomes" id="UP001519349"/>
    </source>
</evidence>
<organism evidence="3 4">
    <name type="scientific">Streptococcus panodentis</name>
    <dbReference type="NCBI Taxonomy" id="1581472"/>
    <lineage>
        <taxon>Bacteria</taxon>
        <taxon>Bacillati</taxon>
        <taxon>Bacillota</taxon>
        <taxon>Bacilli</taxon>
        <taxon>Lactobacillales</taxon>
        <taxon>Streptococcaceae</taxon>
        <taxon>Streptococcus</taxon>
    </lineage>
</organism>
<dbReference type="RefSeq" id="WP_128837239.1">
    <property type="nucleotide sequence ID" value="NZ_QFAY01000018.1"/>
</dbReference>
<keyword evidence="2" id="KW-0812">Transmembrane</keyword>
<keyword evidence="1" id="KW-0175">Coiled coil</keyword>
<protein>
    <recommendedName>
        <fullName evidence="5">Rhoptry protein</fullName>
    </recommendedName>
</protein>
<sequence length="238" mass="27943">MSEQIEQSLEVMGLKNLEKFNNKKDELKEFSEKIPKQSELPTVPQNEKMFGLVDIDYAVKGKDMNHLTEVIQDRMIEQNKNIKKIIQEFNTIYETFQILDDDYLKHISFSLNSAQAANQKALQGLKEIESYQNQNKELLNEVLNNEDTILKILNKHDSILQNFISQKNNQDYLQSQINKIEKNISDTSKYDELKLLITGYQSELKTVKAESAMLRKTMYIFIIFFVVLFILTLYWGIR</sequence>
<evidence type="ECO:0000256" key="2">
    <source>
        <dbReference type="SAM" id="Phobius"/>
    </source>
</evidence>
<gene>
    <name evidence="3" type="ORF">DHL47_09090</name>
</gene>
<proteinExistence type="predicted"/>
<dbReference type="EMBL" id="QFAY01000018">
    <property type="protein sequence ID" value="MBP2621467.1"/>
    <property type="molecule type" value="Genomic_DNA"/>
</dbReference>
<keyword evidence="2" id="KW-1133">Transmembrane helix</keyword>
<accession>A0ABS5AY07</accession>
<comment type="caution">
    <text evidence="3">The sequence shown here is derived from an EMBL/GenBank/DDBJ whole genome shotgun (WGS) entry which is preliminary data.</text>
</comment>
<keyword evidence="4" id="KW-1185">Reference proteome</keyword>
<name>A0ABS5AY07_9STRE</name>
<evidence type="ECO:0000256" key="1">
    <source>
        <dbReference type="SAM" id="Coils"/>
    </source>
</evidence>
<feature type="coiled-coil region" evidence="1">
    <location>
        <begin position="114"/>
        <end position="148"/>
    </location>
</feature>
<reference evidence="3 4" key="1">
    <citation type="submission" date="2018-05" db="EMBL/GenBank/DDBJ databases">
        <title>Draft genome sequence of Streptococcus panodentis CCUG 70867T.</title>
        <authorList>
            <person name="Salva-Serra F."/>
            <person name="Mendez V."/>
            <person name="Jaen-Luchoro D."/>
            <person name="Gonzales-Siles L."/>
            <person name="Karlsson R."/>
            <person name="Engstrom-Jakobsson H."/>
            <person name="Busquets A."/>
            <person name="Gomila M."/>
            <person name="Pineiro-Iglesias B."/>
            <person name="Bennasar-Figueras A."/>
            <person name="Seeger M."/>
            <person name="Moore E."/>
        </authorList>
    </citation>
    <scope>NUCLEOTIDE SEQUENCE [LARGE SCALE GENOMIC DNA]</scope>
    <source>
        <strain evidence="3 4">CCUG 70867</strain>
    </source>
</reference>
<evidence type="ECO:0000313" key="3">
    <source>
        <dbReference type="EMBL" id="MBP2621467.1"/>
    </source>
</evidence>
<evidence type="ECO:0008006" key="5">
    <source>
        <dbReference type="Google" id="ProtNLM"/>
    </source>
</evidence>
<dbReference type="Proteomes" id="UP001519349">
    <property type="component" value="Unassembled WGS sequence"/>
</dbReference>